<keyword evidence="1" id="KW-0812">Transmembrane</keyword>
<dbReference type="Proteomes" id="UP000276437">
    <property type="component" value="Chromosome"/>
</dbReference>
<name>A0A348AJ23_9FIRM</name>
<dbReference type="AlphaFoldDB" id="A0A348AJ23"/>
<dbReference type="KEGG" id="mana:MAMMFC1_01739"/>
<feature type="transmembrane region" description="Helical" evidence="1">
    <location>
        <begin position="46"/>
        <end position="65"/>
    </location>
</feature>
<protein>
    <submittedName>
        <fullName evidence="2">Uncharacterized protein</fullName>
    </submittedName>
</protein>
<proteinExistence type="predicted"/>
<keyword evidence="1" id="KW-1133">Transmembrane helix</keyword>
<dbReference type="EMBL" id="AP018449">
    <property type="protein sequence ID" value="BBB91071.1"/>
    <property type="molecule type" value="Genomic_DNA"/>
</dbReference>
<evidence type="ECO:0000313" key="2">
    <source>
        <dbReference type="EMBL" id="BBB91071.1"/>
    </source>
</evidence>
<accession>A0A348AJ23</accession>
<sequence>MAPYSFGGEGLVQEVCMEHSGQCEAISTLKQNDADIFKRLRELEMAVWKAAGASGVITAVLVVLLEKVIK</sequence>
<organism evidence="2 3">
    <name type="scientific">Methylomusa anaerophila</name>
    <dbReference type="NCBI Taxonomy" id="1930071"/>
    <lineage>
        <taxon>Bacteria</taxon>
        <taxon>Bacillati</taxon>
        <taxon>Bacillota</taxon>
        <taxon>Negativicutes</taxon>
        <taxon>Selenomonadales</taxon>
        <taxon>Sporomusaceae</taxon>
        <taxon>Methylomusa</taxon>
    </lineage>
</organism>
<evidence type="ECO:0000313" key="3">
    <source>
        <dbReference type="Proteomes" id="UP000276437"/>
    </source>
</evidence>
<keyword evidence="3" id="KW-1185">Reference proteome</keyword>
<reference evidence="2 3" key="1">
    <citation type="journal article" date="2018" name="Int. J. Syst. Evol. Microbiol.">
        <title>Methylomusa anaerophila gen. nov., sp. nov., an anaerobic methanol-utilizing bacterium isolated from a microbial fuel cell.</title>
        <authorList>
            <person name="Amano N."/>
            <person name="Yamamuro A."/>
            <person name="Miyahara M."/>
            <person name="Kouzuma A."/>
            <person name="Abe T."/>
            <person name="Watanabe K."/>
        </authorList>
    </citation>
    <scope>NUCLEOTIDE SEQUENCE [LARGE SCALE GENOMIC DNA]</scope>
    <source>
        <strain evidence="2 3">MMFC1</strain>
    </source>
</reference>
<evidence type="ECO:0000256" key="1">
    <source>
        <dbReference type="SAM" id="Phobius"/>
    </source>
</evidence>
<gene>
    <name evidence="2" type="ORF">MAMMFC1_01739</name>
</gene>
<keyword evidence="1" id="KW-0472">Membrane</keyword>